<dbReference type="Proteomes" id="UP001287356">
    <property type="component" value="Unassembled WGS sequence"/>
</dbReference>
<dbReference type="Pfam" id="PF16686">
    <property type="entry name" value="POT1PC"/>
    <property type="match status" value="1"/>
</dbReference>
<gene>
    <name evidence="11" type="ORF">B0T24DRAFT_720502</name>
</gene>
<evidence type="ECO:0000313" key="11">
    <source>
        <dbReference type="EMBL" id="KAK3373911.1"/>
    </source>
</evidence>
<reference evidence="11" key="1">
    <citation type="journal article" date="2023" name="Mol. Phylogenet. Evol.">
        <title>Genome-scale phylogeny and comparative genomics of the fungal order Sordariales.</title>
        <authorList>
            <person name="Hensen N."/>
            <person name="Bonometti L."/>
            <person name="Westerberg I."/>
            <person name="Brannstrom I.O."/>
            <person name="Guillou S."/>
            <person name="Cros-Aarteil S."/>
            <person name="Calhoun S."/>
            <person name="Haridas S."/>
            <person name="Kuo A."/>
            <person name="Mondo S."/>
            <person name="Pangilinan J."/>
            <person name="Riley R."/>
            <person name="LaButti K."/>
            <person name="Andreopoulos B."/>
            <person name="Lipzen A."/>
            <person name="Chen C."/>
            <person name="Yan M."/>
            <person name="Daum C."/>
            <person name="Ng V."/>
            <person name="Clum A."/>
            <person name="Steindorff A."/>
            <person name="Ohm R.A."/>
            <person name="Martin F."/>
            <person name="Silar P."/>
            <person name="Natvig D.O."/>
            <person name="Lalanne C."/>
            <person name="Gautier V."/>
            <person name="Ament-Velasquez S.L."/>
            <person name="Kruys A."/>
            <person name="Hutchinson M.I."/>
            <person name="Powell A.J."/>
            <person name="Barry K."/>
            <person name="Miller A.N."/>
            <person name="Grigoriev I.V."/>
            <person name="Debuchy R."/>
            <person name="Gladieux P."/>
            <person name="Hiltunen Thoren M."/>
            <person name="Johannesson H."/>
        </authorList>
    </citation>
    <scope>NUCLEOTIDE SEQUENCE</scope>
    <source>
        <strain evidence="11">CBS 958.72</strain>
    </source>
</reference>
<dbReference type="GO" id="GO:0032210">
    <property type="term" value="P:regulation of telomere maintenance via telomerase"/>
    <property type="evidence" value="ECO:0007669"/>
    <property type="project" value="TreeGrafter"/>
</dbReference>
<evidence type="ECO:0000256" key="3">
    <source>
        <dbReference type="ARBA" id="ARBA00008442"/>
    </source>
</evidence>
<evidence type="ECO:0000256" key="5">
    <source>
        <dbReference type="ARBA" id="ARBA00022454"/>
    </source>
</evidence>
<dbReference type="InterPro" id="IPR012340">
    <property type="entry name" value="NA-bd_OB-fold"/>
</dbReference>
<feature type="domain" description="Telomeric single stranded DNA binding POT1/Cdc13" evidence="10">
    <location>
        <begin position="15"/>
        <end position="159"/>
    </location>
</feature>
<keyword evidence="12" id="KW-1185">Reference proteome</keyword>
<organism evidence="11 12">
    <name type="scientific">Lasiosphaeria ovina</name>
    <dbReference type="NCBI Taxonomy" id="92902"/>
    <lineage>
        <taxon>Eukaryota</taxon>
        <taxon>Fungi</taxon>
        <taxon>Dikarya</taxon>
        <taxon>Ascomycota</taxon>
        <taxon>Pezizomycotina</taxon>
        <taxon>Sordariomycetes</taxon>
        <taxon>Sordariomycetidae</taxon>
        <taxon>Sordariales</taxon>
        <taxon>Lasiosphaeriaceae</taxon>
        <taxon>Lasiosphaeria</taxon>
    </lineage>
</organism>
<keyword evidence="7" id="KW-0238">DNA-binding</keyword>
<comment type="caution">
    <text evidence="11">The sequence shown here is derived from an EMBL/GenBank/DDBJ whole genome shotgun (WGS) entry which is preliminary data.</text>
</comment>
<evidence type="ECO:0000313" key="12">
    <source>
        <dbReference type="Proteomes" id="UP001287356"/>
    </source>
</evidence>
<evidence type="ECO:0000256" key="2">
    <source>
        <dbReference type="ARBA" id="ARBA00004574"/>
    </source>
</evidence>
<comment type="similarity">
    <text evidence="3">Belongs to the telombin family.</text>
</comment>
<keyword evidence="8" id="KW-0539">Nucleus</keyword>
<protein>
    <recommendedName>
        <fullName evidence="4">Protection of telomeres protein 1</fullName>
    </recommendedName>
</protein>
<evidence type="ECO:0000256" key="9">
    <source>
        <dbReference type="SAM" id="MobiDB-lite"/>
    </source>
</evidence>
<feature type="region of interest" description="Disordered" evidence="9">
    <location>
        <begin position="634"/>
        <end position="663"/>
    </location>
</feature>
<sequence>MDAGRALPASFNEIRQILDEGSRPEPGSFVDVIGLVTDCRLPMPTTGTDSKSTLTLCDLSTQVDGGYGIVFNIFRPKEAMPQVRARDVVVIFRAKVQKYNGSMSLISNRATCICLYKASRLALSPLAAKAALVPPSKSDPREPDDEVNRYVSYFLNKIDKHGLPDDEEFSQRAAMSLNIKEKFGLLKDVCDGSFYDLIVQLAREPWDMADKMTLYVSDYTENEHFFHYTWDGLKDLPSRAGGGDPYGYTTGTYAKDSDKKDWCGPYGKKAMQITCYEPHASFIRSEVKAGQWLMLRNVQVKFGRDGQNLEGFMRAELNLNEHKINVDVLSTTDAEPINPRFKDAIRRWRDYELSKKAQIKEIKSGKVAGVKRKAAAVDSGAGQTNGAGAGASEQKGPRVLNGKEKRKMRRAALEQQAKAAEATQKEEMWQGLNKQVTCESHPGTPLASVESILAPVHYDTTVNGQAVKLELPFICAKYLTRVRVVDFFPQSLEDFSCSRRTVEFDVLSDNGDVDGDDDDDETSSGDGGDDDDDDGRGGRIWEWRFAVQLEDASPQPQPPPTTNGKGQKPSGGQAPRARFWAVVNNAEAQCLTGLDATNLRYDVDALARLRERLFTLWGNLEELKSGKATAARRRIDGRAAKGRPLLRSDKLPPDSSDVEDGGAERALSNKPFACCIKQYGVPPPGKAGERTAWERVFGMFGTKICA</sequence>
<comment type="subcellular location">
    <subcellularLocation>
        <location evidence="2">Chromosome</location>
        <location evidence="2">Telomere</location>
    </subcellularLocation>
    <subcellularLocation>
        <location evidence="1">Nucleus</location>
    </subcellularLocation>
</comment>
<feature type="compositionally biased region" description="Acidic residues" evidence="9">
    <location>
        <begin position="511"/>
        <end position="534"/>
    </location>
</feature>
<dbReference type="GO" id="GO:0098505">
    <property type="term" value="F:G-rich strand telomeric DNA binding"/>
    <property type="evidence" value="ECO:0007669"/>
    <property type="project" value="TreeGrafter"/>
</dbReference>
<dbReference type="SMART" id="SM00976">
    <property type="entry name" value="Telo_bind"/>
    <property type="match status" value="1"/>
</dbReference>
<feature type="region of interest" description="Disordered" evidence="9">
    <location>
        <begin position="376"/>
        <end position="405"/>
    </location>
</feature>
<dbReference type="InterPro" id="IPR011564">
    <property type="entry name" value="Telomer_end-bd_POT1/Cdc13"/>
</dbReference>
<evidence type="ECO:0000259" key="10">
    <source>
        <dbReference type="SMART" id="SM00976"/>
    </source>
</evidence>
<dbReference type="FunFam" id="2.40.50.140:FF:000303">
    <property type="entry name" value="Protection of telomeres protein 1"/>
    <property type="match status" value="1"/>
</dbReference>
<feature type="region of interest" description="Disordered" evidence="9">
    <location>
        <begin position="550"/>
        <end position="574"/>
    </location>
</feature>
<dbReference type="AlphaFoldDB" id="A0AAE0KC96"/>
<dbReference type="PANTHER" id="PTHR14513">
    <property type="entry name" value="PROTECTION OF TELOMERES 1"/>
    <property type="match status" value="1"/>
</dbReference>
<dbReference type="InterPro" id="IPR032042">
    <property type="entry name" value="POT1PC"/>
</dbReference>
<evidence type="ECO:0000256" key="4">
    <source>
        <dbReference type="ARBA" id="ARBA00015253"/>
    </source>
</evidence>
<name>A0AAE0KC96_9PEZI</name>
<dbReference type="GO" id="GO:0010521">
    <property type="term" value="F:telomerase inhibitor activity"/>
    <property type="evidence" value="ECO:0007669"/>
    <property type="project" value="TreeGrafter"/>
</dbReference>
<keyword evidence="6" id="KW-0779">Telomere</keyword>
<feature type="region of interest" description="Disordered" evidence="9">
    <location>
        <begin position="507"/>
        <end position="535"/>
    </location>
</feature>
<dbReference type="Gene3D" id="2.40.50.140">
    <property type="entry name" value="Nucleic acid-binding proteins"/>
    <property type="match status" value="2"/>
</dbReference>
<dbReference type="EMBL" id="JAULSN010000004">
    <property type="protein sequence ID" value="KAK3373911.1"/>
    <property type="molecule type" value="Genomic_DNA"/>
</dbReference>
<accession>A0AAE0KC96</accession>
<evidence type="ECO:0000256" key="6">
    <source>
        <dbReference type="ARBA" id="ARBA00022895"/>
    </source>
</evidence>
<reference evidence="11" key="2">
    <citation type="submission" date="2023-06" db="EMBL/GenBank/DDBJ databases">
        <authorList>
            <consortium name="Lawrence Berkeley National Laboratory"/>
            <person name="Haridas S."/>
            <person name="Hensen N."/>
            <person name="Bonometti L."/>
            <person name="Westerberg I."/>
            <person name="Brannstrom I.O."/>
            <person name="Guillou S."/>
            <person name="Cros-Aarteil S."/>
            <person name="Calhoun S."/>
            <person name="Kuo A."/>
            <person name="Mondo S."/>
            <person name="Pangilinan J."/>
            <person name="Riley R."/>
            <person name="Labutti K."/>
            <person name="Andreopoulos B."/>
            <person name="Lipzen A."/>
            <person name="Chen C."/>
            <person name="Yanf M."/>
            <person name="Daum C."/>
            <person name="Ng V."/>
            <person name="Clum A."/>
            <person name="Steindorff A."/>
            <person name="Ohm R."/>
            <person name="Martin F."/>
            <person name="Silar P."/>
            <person name="Natvig D."/>
            <person name="Lalanne C."/>
            <person name="Gautier V."/>
            <person name="Ament-Velasquez S.L."/>
            <person name="Kruys A."/>
            <person name="Hutchinson M.I."/>
            <person name="Powell A.J."/>
            <person name="Barry K."/>
            <person name="Miller A.N."/>
            <person name="Grigoriev I.V."/>
            <person name="Debuchy R."/>
            <person name="Gladieux P."/>
            <person name="Thoren M.H."/>
            <person name="Johannesson H."/>
        </authorList>
    </citation>
    <scope>NUCLEOTIDE SEQUENCE</scope>
    <source>
        <strain evidence="11">CBS 958.72</strain>
    </source>
</reference>
<dbReference type="Pfam" id="PF02765">
    <property type="entry name" value="POT1"/>
    <property type="match status" value="1"/>
</dbReference>
<evidence type="ECO:0000256" key="8">
    <source>
        <dbReference type="ARBA" id="ARBA00023242"/>
    </source>
</evidence>
<dbReference type="PANTHER" id="PTHR14513:SF0">
    <property type="entry name" value="PROTECTION OF TELOMERES PROTEIN 1"/>
    <property type="match status" value="1"/>
</dbReference>
<dbReference type="SUPFAM" id="SSF50249">
    <property type="entry name" value="Nucleic acid-binding proteins"/>
    <property type="match status" value="2"/>
</dbReference>
<keyword evidence="5" id="KW-0158">Chromosome</keyword>
<dbReference type="GO" id="GO:0000783">
    <property type="term" value="C:nuclear telomere cap complex"/>
    <property type="evidence" value="ECO:0007669"/>
    <property type="project" value="TreeGrafter"/>
</dbReference>
<dbReference type="InterPro" id="IPR028389">
    <property type="entry name" value="POT1"/>
</dbReference>
<evidence type="ECO:0000256" key="7">
    <source>
        <dbReference type="ARBA" id="ARBA00023125"/>
    </source>
</evidence>
<proteinExistence type="inferred from homology"/>
<dbReference type="GO" id="GO:0016233">
    <property type="term" value="P:telomere capping"/>
    <property type="evidence" value="ECO:0007669"/>
    <property type="project" value="TreeGrafter"/>
</dbReference>
<evidence type="ECO:0000256" key="1">
    <source>
        <dbReference type="ARBA" id="ARBA00004123"/>
    </source>
</evidence>